<dbReference type="InterPro" id="IPR051539">
    <property type="entry name" value="T4SS-coupling_protein"/>
</dbReference>
<name>A0A6N2XVM0_9FIRM</name>
<dbReference type="PANTHER" id="PTHR37937">
    <property type="entry name" value="CONJUGATIVE TRANSFER: DNA TRANSPORT"/>
    <property type="match status" value="1"/>
</dbReference>
<dbReference type="Pfam" id="PF02534">
    <property type="entry name" value="T4SS-DNA_transf"/>
    <property type="match status" value="1"/>
</dbReference>
<comment type="similarity">
    <text evidence="2">Belongs to the VirD4/TraG family.</text>
</comment>
<dbReference type="GO" id="GO:0005886">
    <property type="term" value="C:plasma membrane"/>
    <property type="evidence" value="ECO:0007669"/>
    <property type="project" value="UniProtKB-SubCell"/>
</dbReference>
<dbReference type="EMBL" id="CACRTL010000003">
    <property type="protein sequence ID" value="VYT57847.1"/>
    <property type="molecule type" value="Genomic_DNA"/>
</dbReference>
<dbReference type="NCBIfam" id="NF045973">
    <property type="entry name" value="conju_CD1115"/>
    <property type="match status" value="1"/>
</dbReference>
<dbReference type="RefSeq" id="WP_156634958.1">
    <property type="nucleotide sequence ID" value="NZ_JBPFMT010000024.1"/>
</dbReference>
<dbReference type="InterPro" id="IPR003688">
    <property type="entry name" value="TraG/VirD4"/>
</dbReference>
<proteinExistence type="inferred from homology"/>
<evidence type="ECO:0000313" key="8">
    <source>
        <dbReference type="EMBL" id="VYT57847.1"/>
    </source>
</evidence>
<keyword evidence="6 7" id="KW-0472">Membrane</keyword>
<evidence type="ECO:0000256" key="3">
    <source>
        <dbReference type="ARBA" id="ARBA00022475"/>
    </source>
</evidence>
<dbReference type="Gene3D" id="3.40.50.300">
    <property type="entry name" value="P-loop containing nucleotide triphosphate hydrolases"/>
    <property type="match status" value="1"/>
</dbReference>
<evidence type="ECO:0000256" key="1">
    <source>
        <dbReference type="ARBA" id="ARBA00004651"/>
    </source>
</evidence>
<reference evidence="8" key="1">
    <citation type="submission" date="2019-11" db="EMBL/GenBank/DDBJ databases">
        <authorList>
            <person name="Feng L."/>
        </authorList>
    </citation>
    <scope>NUCLEOTIDE SEQUENCE</scope>
    <source>
        <strain evidence="8">CramosumLFYP8</strain>
    </source>
</reference>
<evidence type="ECO:0000256" key="6">
    <source>
        <dbReference type="ARBA" id="ARBA00023136"/>
    </source>
</evidence>
<evidence type="ECO:0000256" key="7">
    <source>
        <dbReference type="SAM" id="Phobius"/>
    </source>
</evidence>
<accession>A0A6N2XVM0</accession>
<dbReference type="SUPFAM" id="SSF52540">
    <property type="entry name" value="P-loop containing nucleoside triphosphate hydrolases"/>
    <property type="match status" value="1"/>
</dbReference>
<dbReference type="InterPro" id="IPR027417">
    <property type="entry name" value="P-loop_NTPase"/>
</dbReference>
<evidence type="ECO:0000256" key="2">
    <source>
        <dbReference type="ARBA" id="ARBA00008806"/>
    </source>
</evidence>
<evidence type="ECO:0000256" key="5">
    <source>
        <dbReference type="ARBA" id="ARBA00022989"/>
    </source>
</evidence>
<gene>
    <name evidence="8" type="primary">traG</name>
    <name evidence="8" type="ORF">CRLFYP8_00538</name>
</gene>
<dbReference type="CDD" id="cd01127">
    <property type="entry name" value="TrwB_TraG_TraD_VirD4"/>
    <property type="match status" value="1"/>
</dbReference>
<evidence type="ECO:0000256" key="4">
    <source>
        <dbReference type="ARBA" id="ARBA00022692"/>
    </source>
</evidence>
<keyword evidence="4 7" id="KW-0812">Transmembrane</keyword>
<dbReference type="PANTHER" id="PTHR37937:SF1">
    <property type="entry name" value="CONJUGATIVE TRANSFER: DNA TRANSPORT"/>
    <property type="match status" value="1"/>
</dbReference>
<feature type="transmembrane region" description="Helical" evidence="7">
    <location>
        <begin position="62"/>
        <end position="81"/>
    </location>
</feature>
<protein>
    <submittedName>
        <fullName evidence="8">Conjugal transfer protein TraG</fullName>
    </submittedName>
</protein>
<dbReference type="AlphaFoldDB" id="A0A6N2XVM0"/>
<sequence length="753" mass="86345">MRNPDKKKTISNEVIFNVIGIVGVILLVPIFITFVFWYLDTNVLQQVDENFLNTFVSHSKEILIISVSLYALAFYYVVTFFRTVKPKKTDMLASQCWSTVSEQKKFFGSTVVDASLNLEEGGSPINYLPNENIILYEKGAVHDIVVGTTRCGKSRKIVRQLVMIVSMAGESMIFNDPKKEMYFDFRNFLEKKKDYKVNCLDFRNLQYSDGWNPLDSIIDCLQDRDDPDIDNADQYSQDMVTSIVVDSGKGEQIWIDGQKALIKGIILANCQANVSEDKKNFYSVYQTLALLGGEQAYNNNPNDKKMKLSAYMNSLDETDIARTAYTTITNSPEKTRGSFMTSALATLQLFSSIKLMKVLSKSDFSFREFTEGKRALFIVNPDEKKTYDRIAGICFDQSYQTLVFEANRMQGRRLKKKVHMIYDEFGNMPTIDAMQSKMTVALSRGIVYHLYVQGFDQLNDRYDESIARIIRGNCNLTYFISSADLNTCKEVAESIGDETIWGPSHSANYNPIASSTGSGVNYSMSKRQLVDANELMVADNRDGNGIIVKRTYFSPSKVYLPDCSEYPWYEEMKTDETEISKADRELNWAVPRCFELRDTEIRKAVYTDEDCNSISMSERRRPILTQKNSMPNEKELYWYWSMRDDLSESVKKHVIQHIANCNKILSRKEIMKYLKSKEFFDYINPIDVADKQRYLTESADRVKMVKTALQSFDNNSSQKQSTLMKKIDDLSVPQLRELASVARVIRDGKARNG</sequence>
<organism evidence="8">
    <name type="scientific">Thomasclavelia ramosa</name>
    <dbReference type="NCBI Taxonomy" id="1547"/>
    <lineage>
        <taxon>Bacteria</taxon>
        <taxon>Bacillati</taxon>
        <taxon>Bacillota</taxon>
        <taxon>Erysipelotrichia</taxon>
        <taxon>Erysipelotrichales</taxon>
        <taxon>Coprobacillaceae</taxon>
        <taxon>Thomasclavelia</taxon>
    </lineage>
</organism>
<keyword evidence="3" id="KW-1003">Cell membrane</keyword>
<feature type="transmembrane region" description="Helical" evidence="7">
    <location>
        <begin position="14"/>
        <end position="39"/>
    </location>
</feature>
<keyword evidence="5 7" id="KW-1133">Transmembrane helix</keyword>
<comment type="subcellular location">
    <subcellularLocation>
        <location evidence="1">Cell membrane</location>
        <topology evidence="1">Multi-pass membrane protein</topology>
    </subcellularLocation>
</comment>